<evidence type="ECO:0000313" key="2">
    <source>
        <dbReference type="EMBL" id="CAI6348997.1"/>
    </source>
</evidence>
<sequence length="275" mass="31026">MWCVREQTSRSTIIKPTNMIIQSIFIQITFWWSLSTTVECVLVEQSSERRTSADSVPLPDIPMASEESVHMLTAVRFPPPALFFANPDKKWSLGDFEKPDLVATYSVTDDMQDEQDAYLQQDPATTTEPETEAEAEVTTIVAEVDESVNGLQQTTGDRHVESLQPTSDALAESLQPTHDRLVYSQSTTADRKQQSPPMHVVNQLSADSWSEKRWTAPRNRPRRPVASEHGRPPTKKIVLTSRPLPVPDANVRFPDVEYAVARLGERKNLGDFHRQ</sequence>
<accession>A0AAV0W0A7</accession>
<keyword evidence="3" id="KW-1185">Reference proteome</keyword>
<reference evidence="2 3" key="1">
    <citation type="submission" date="2023-01" db="EMBL/GenBank/DDBJ databases">
        <authorList>
            <person name="Whitehead M."/>
        </authorList>
    </citation>
    <scope>NUCLEOTIDE SEQUENCE [LARGE SCALE GENOMIC DNA]</scope>
</reference>
<dbReference type="EMBL" id="CARXXK010000001">
    <property type="protein sequence ID" value="CAI6348997.1"/>
    <property type="molecule type" value="Genomic_DNA"/>
</dbReference>
<gene>
    <name evidence="2" type="ORF">MEUPH1_LOCUS5613</name>
</gene>
<comment type="caution">
    <text evidence="2">The sequence shown here is derived from an EMBL/GenBank/DDBJ whole genome shotgun (WGS) entry which is preliminary data.</text>
</comment>
<evidence type="ECO:0000256" key="1">
    <source>
        <dbReference type="SAM" id="MobiDB-lite"/>
    </source>
</evidence>
<organism evidence="2 3">
    <name type="scientific">Macrosiphum euphorbiae</name>
    <name type="common">potato aphid</name>
    <dbReference type="NCBI Taxonomy" id="13131"/>
    <lineage>
        <taxon>Eukaryota</taxon>
        <taxon>Metazoa</taxon>
        <taxon>Ecdysozoa</taxon>
        <taxon>Arthropoda</taxon>
        <taxon>Hexapoda</taxon>
        <taxon>Insecta</taxon>
        <taxon>Pterygota</taxon>
        <taxon>Neoptera</taxon>
        <taxon>Paraneoptera</taxon>
        <taxon>Hemiptera</taxon>
        <taxon>Sternorrhyncha</taxon>
        <taxon>Aphidomorpha</taxon>
        <taxon>Aphidoidea</taxon>
        <taxon>Aphididae</taxon>
        <taxon>Macrosiphini</taxon>
        <taxon>Macrosiphum</taxon>
    </lineage>
</organism>
<evidence type="ECO:0000313" key="3">
    <source>
        <dbReference type="Proteomes" id="UP001160148"/>
    </source>
</evidence>
<protein>
    <submittedName>
        <fullName evidence="2">Uncharacterized protein</fullName>
    </submittedName>
</protein>
<dbReference type="Proteomes" id="UP001160148">
    <property type="component" value="Unassembled WGS sequence"/>
</dbReference>
<feature type="region of interest" description="Disordered" evidence="1">
    <location>
        <begin position="185"/>
        <end position="239"/>
    </location>
</feature>
<dbReference type="AlphaFoldDB" id="A0AAV0W0A7"/>
<name>A0AAV0W0A7_9HEMI</name>
<proteinExistence type="predicted"/>